<feature type="transmembrane region" description="Helical" evidence="1">
    <location>
        <begin position="93"/>
        <end position="113"/>
    </location>
</feature>
<dbReference type="AlphaFoldDB" id="A0A1M6I8J7"/>
<sequence length="216" mass="25305">MKNKTINVVLAILLSFFALGFTIKFTLNFTPLYAFDVSYLNLDKELGMDKVTLVKNYKAVTDYIEKSSIKKLSMPDFKMSKQGEIHFEEVKAIFNKIDFMFYFSIILFALIFITSKKNKKIDYKFLNISSILIIMLPALLLIPFAVDFNKSFVIFHKMFFNNDYWLFDPSTDPIINALPEAYFFHCALLILSLLCLEFIILRIMKKVARKQFKIEN</sequence>
<keyword evidence="1" id="KW-1133">Transmembrane helix</keyword>
<dbReference type="EMBL" id="FQZO01000004">
    <property type="protein sequence ID" value="SHJ30801.1"/>
    <property type="molecule type" value="Genomic_DNA"/>
</dbReference>
<evidence type="ECO:0000313" key="3">
    <source>
        <dbReference type="Proteomes" id="UP000184080"/>
    </source>
</evidence>
<dbReference type="Pfam" id="PF07314">
    <property type="entry name" value="Lit"/>
    <property type="match status" value="1"/>
</dbReference>
<reference evidence="2 3" key="1">
    <citation type="submission" date="2016-11" db="EMBL/GenBank/DDBJ databases">
        <authorList>
            <person name="Jaros S."/>
            <person name="Januszkiewicz K."/>
            <person name="Wedrychowicz H."/>
        </authorList>
    </citation>
    <scope>NUCLEOTIDE SEQUENCE [LARGE SCALE GENOMIC DNA]</scope>
    <source>
        <strain evidence="2 3">DSM 21864</strain>
    </source>
</reference>
<dbReference type="RefSeq" id="WP_073007516.1">
    <property type="nucleotide sequence ID" value="NZ_FQZO01000004.1"/>
</dbReference>
<keyword evidence="3" id="KW-1185">Reference proteome</keyword>
<gene>
    <name evidence="2" type="ORF">SAMN05444401_2691</name>
</gene>
<accession>A0A1M6I8J7</accession>
<dbReference type="InterPro" id="IPR010178">
    <property type="entry name" value="Lit"/>
</dbReference>
<evidence type="ECO:0000256" key="1">
    <source>
        <dbReference type="SAM" id="Phobius"/>
    </source>
</evidence>
<organism evidence="2 3">
    <name type="scientific">Clostridium amylolyticum</name>
    <dbReference type="NCBI Taxonomy" id="1121298"/>
    <lineage>
        <taxon>Bacteria</taxon>
        <taxon>Bacillati</taxon>
        <taxon>Bacillota</taxon>
        <taxon>Clostridia</taxon>
        <taxon>Eubacteriales</taxon>
        <taxon>Clostridiaceae</taxon>
        <taxon>Clostridium</taxon>
    </lineage>
</organism>
<feature type="transmembrane region" description="Helical" evidence="1">
    <location>
        <begin position="125"/>
        <end position="146"/>
    </location>
</feature>
<dbReference type="STRING" id="1121298.SAMN05444401_2691"/>
<name>A0A1M6I8J7_9CLOT</name>
<dbReference type="Proteomes" id="UP000184080">
    <property type="component" value="Unassembled WGS sequence"/>
</dbReference>
<protein>
    <submittedName>
        <fullName evidence="2">Integral membrane protein TIGR01906</fullName>
    </submittedName>
</protein>
<evidence type="ECO:0000313" key="2">
    <source>
        <dbReference type="EMBL" id="SHJ30801.1"/>
    </source>
</evidence>
<dbReference type="NCBIfam" id="TIGR01906">
    <property type="entry name" value="integ_TIGR01906"/>
    <property type="match status" value="1"/>
</dbReference>
<keyword evidence="1" id="KW-0812">Transmembrane</keyword>
<feature type="transmembrane region" description="Helical" evidence="1">
    <location>
        <begin position="182"/>
        <end position="204"/>
    </location>
</feature>
<keyword evidence="1" id="KW-0472">Membrane</keyword>
<proteinExistence type="predicted"/>